<dbReference type="InterPro" id="IPR036259">
    <property type="entry name" value="MFS_trans_sf"/>
</dbReference>
<dbReference type="InterPro" id="IPR011701">
    <property type="entry name" value="MFS"/>
</dbReference>
<evidence type="ECO:0000313" key="8">
    <source>
        <dbReference type="Proteomes" id="UP000321638"/>
    </source>
</evidence>
<dbReference type="EMBL" id="VDUZ01000015">
    <property type="protein sequence ID" value="TXL75205.1"/>
    <property type="molecule type" value="Genomic_DNA"/>
</dbReference>
<dbReference type="GO" id="GO:0022857">
    <property type="term" value="F:transmembrane transporter activity"/>
    <property type="evidence" value="ECO:0007669"/>
    <property type="project" value="InterPro"/>
</dbReference>
<dbReference type="Pfam" id="PF07690">
    <property type="entry name" value="MFS_1"/>
    <property type="match status" value="1"/>
</dbReference>
<reference evidence="7 8" key="1">
    <citation type="submission" date="2019-06" db="EMBL/GenBank/DDBJ databases">
        <title>New taxonomy in bacterial strain CC-CFT640, isolated from vineyard.</title>
        <authorList>
            <person name="Lin S.-Y."/>
            <person name="Tsai C.-F."/>
            <person name="Young C.-C."/>
        </authorList>
    </citation>
    <scope>NUCLEOTIDE SEQUENCE [LARGE SCALE GENOMIC DNA]</scope>
    <source>
        <strain evidence="7 8">CC-CFT640</strain>
    </source>
</reference>
<organism evidence="7 8">
    <name type="scientific">Vineibacter terrae</name>
    <dbReference type="NCBI Taxonomy" id="2586908"/>
    <lineage>
        <taxon>Bacteria</taxon>
        <taxon>Pseudomonadati</taxon>
        <taxon>Pseudomonadota</taxon>
        <taxon>Alphaproteobacteria</taxon>
        <taxon>Hyphomicrobiales</taxon>
        <taxon>Vineibacter</taxon>
    </lineage>
</organism>
<evidence type="ECO:0000256" key="4">
    <source>
        <dbReference type="ARBA" id="ARBA00023136"/>
    </source>
</evidence>
<evidence type="ECO:0000256" key="5">
    <source>
        <dbReference type="SAM" id="Phobius"/>
    </source>
</evidence>
<keyword evidence="4 5" id="KW-0472">Membrane</keyword>
<feature type="transmembrane region" description="Helical" evidence="5">
    <location>
        <begin position="172"/>
        <end position="192"/>
    </location>
</feature>
<gene>
    <name evidence="7" type="ORF">FHP25_15120</name>
</gene>
<comment type="caution">
    <text evidence="7">The sequence shown here is derived from an EMBL/GenBank/DDBJ whole genome shotgun (WGS) entry which is preliminary data.</text>
</comment>
<accession>A0A5C8PM31</accession>
<dbReference type="PANTHER" id="PTHR23501:SF154">
    <property type="entry name" value="MULTIDRUG-EFFLUX TRANSPORTER RV1634-RELATED"/>
    <property type="match status" value="1"/>
</dbReference>
<keyword evidence="3 5" id="KW-1133">Transmembrane helix</keyword>
<dbReference type="InterPro" id="IPR020846">
    <property type="entry name" value="MFS_dom"/>
</dbReference>
<feature type="transmembrane region" description="Helical" evidence="5">
    <location>
        <begin position="229"/>
        <end position="249"/>
    </location>
</feature>
<evidence type="ECO:0000256" key="3">
    <source>
        <dbReference type="ARBA" id="ARBA00022989"/>
    </source>
</evidence>
<sequence>MSTTFPGWTSLFSGTNAVRALALAGGVALQAINIYIATTILPSVVADIGGLDYYAWNTTLFVVASIVASALSARLLRRSGPRGAYVVAAALFGLGTLVCAAAPSMPVMLAGRLVQGFGGGLLFALSYAMIRLIFDEALWPRAMALVSGMWGIATLVGPAVGGIFAELDAWRAAFWSLIPVTALFALLATIVLPRRGATDAAPQPLPLAQLVLLTLAVLTVSAGSVPSGLAWNVAGVAAAALLTGLLVWVETGARQRLLPRRSFVVTTPLGALYATMSLLAVAVTSTEIFVPLFLQVLHGQSPLLAGYLAALMAAGWTVGSIMSSGADERRVGRAILAAPALALLGMATLALLIPTPSGGEWAALGPICVALFCVGFGVGLGWPHLLTRVLRTAPRDEQDLASASITLVQLFASALGASVAGMVANIAGLTEPGGIAGTAGAARWLFAGFALTPLLCLLTAARIAREIGRR</sequence>
<keyword evidence="8" id="KW-1185">Reference proteome</keyword>
<evidence type="ECO:0000313" key="7">
    <source>
        <dbReference type="EMBL" id="TXL75205.1"/>
    </source>
</evidence>
<feature type="transmembrane region" description="Helical" evidence="5">
    <location>
        <begin position="204"/>
        <end position="223"/>
    </location>
</feature>
<dbReference type="Gene3D" id="1.20.1250.20">
    <property type="entry name" value="MFS general substrate transporter like domains"/>
    <property type="match status" value="1"/>
</dbReference>
<feature type="transmembrane region" description="Helical" evidence="5">
    <location>
        <begin position="270"/>
        <end position="297"/>
    </location>
</feature>
<dbReference type="SUPFAM" id="SSF103473">
    <property type="entry name" value="MFS general substrate transporter"/>
    <property type="match status" value="1"/>
</dbReference>
<feature type="transmembrane region" description="Helical" evidence="5">
    <location>
        <begin position="83"/>
        <end position="103"/>
    </location>
</feature>
<dbReference type="OrthoDB" id="9807274at2"/>
<name>A0A5C8PM31_9HYPH</name>
<feature type="transmembrane region" description="Helical" evidence="5">
    <location>
        <begin position="334"/>
        <end position="355"/>
    </location>
</feature>
<feature type="domain" description="Major facilitator superfamily (MFS) profile" evidence="6">
    <location>
        <begin position="19"/>
        <end position="465"/>
    </location>
</feature>
<feature type="transmembrane region" description="Helical" evidence="5">
    <location>
        <begin position="20"/>
        <end position="41"/>
    </location>
</feature>
<feature type="transmembrane region" description="Helical" evidence="5">
    <location>
        <begin position="303"/>
        <end position="322"/>
    </location>
</feature>
<dbReference type="PROSITE" id="PS50850">
    <property type="entry name" value="MFS"/>
    <property type="match status" value="1"/>
</dbReference>
<feature type="transmembrane region" description="Helical" evidence="5">
    <location>
        <begin position="53"/>
        <end position="71"/>
    </location>
</feature>
<dbReference type="PANTHER" id="PTHR23501">
    <property type="entry name" value="MAJOR FACILITATOR SUPERFAMILY"/>
    <property type="match status" value="1"/>
</dbReference>
<dbReference type="GO" id="GO:0005886">
    <property type="term" value="C:plasma membrane"/>
    <property type="evidence" value="ECO:0007669"/>
    <property type="project" value="TreeGrafter"/>
</dbReference>
<feature type="transmembrane region" description="Helical" evidence="5">
    <location>
        <begin position="142"/>
        <end position="160"/>
    </location>
</feature>
<proteinExistence type="predicted"/>
<comment type="subcellular location">
    <subcellularLocation>
        <location evidence="1">Membrane</location>
        <topology evidence="1">Multi-pass membrane protein</topology>
    </subcellularLocation>
</comment>
<dbReference type="Gene3D" id="1.20.1720.10">
    <property type="entry name" value="Multidrug resistance protein D"/>
    <property type="match status" value="1"/>
</dbReference>
<dbReference type="AlphaFoldDB" id="A0A5C8PM31"/>
<feature type="transmembrane region" description="Helical" evidence="5">
    <location>
        <begin position="109"/>
        <end position="130"/>
    </location>
</feature>
<keyword evidence="2 5" id="KW-0812">Transmembrane</keyword>
<feature type="transmembrane region" description="Helical" evidence="5">
    <location>
        <begin position="403"/>
        <end position="424"/>
    </location>
</feature>
<evidence type="ECO:0000256" key="1">
    <source>
        <dbReference type="ARBA" id="ARBA00004141"/>
    </source>
</evidence>
<dbReference type="Proteomes" id="UP000321638">
    <property type="component" value="Unassembled WGS sequence"/>
</dbReference>
<feature type="transmembrane region" description="Helical" evidence="5">
    <location>
        <begin position="361"/>
        <end position="382"/>
    </location>
</feature>
<evidence type="ECO:0000259" key="6">
    <source>
        <dbReference type="PROSITE" id="PS50850"/>
    </source>
</evidence>
<dbReference type="RefSeq" id="WP_147847776.1">
    <property type="nucleotide sequence ID" value="NZ_VDUZ01000015.1"/>
</dbReference>
<evidence type="ECO:0000256" key="2">
    <source>
        <dbReference type="ARBA" id="ARBA00022692"/>
    </source>
</evidence>
<feature type="transmembrane region" description="Helical" evidence="5">
    <location>
        <begin position="444"/>
        <end position="464"/>
    </location>
</feature>
<protein>
    <submittedName>
        <fullName evidence="7">MFS transporter</fullName>
    </submittedName>
</protein>